<accession>A0ABD7YGU9</accession>
<sequence length="299" mass="32166">MSAANVNHALEAAGHHAMERLGIDPHGRHAAAARAHAKQAGRQLAVAGYKREDASPHITENPPLHDDHEAGYFDGENARFAIKFSGADGLDAAGLDACLQARAAFDQAVHEADADAVQVVMDTIFRIATKYPGGIVAFFDDVPEVEDLRRAAVAWRTATDAHDAARAAAVARQAEWEASLPSATELMRAVAAEANGEGTSFDFQGYTLWHEPDHGGWSLTNAYGVDHCRFLTSERDFQQLIDTVRRRQDIGPVPPGCEIPDEPVEDDSYIDAMTACYEAETALLARLGLSADAPVLDAV</sequence>
<evidence type="ECO:0000313" key="1">
    <source>
        <dbReference type="EMBL" id="WFN23936.1"/>
    </source>
</evidence>
<protein>
    <submittedName>
        <fullName evidence="1">Uncharacterized protein</fullName>
    </submittedName>
</protein>
<proteinExistence type="predicted"/>
<name>A0ABD7YGU9_9BURK</name>
<organism evidence="1 2">
    <name type="scientific">Burkholderia contaminans</name>
    <dbReference type="NCBI Taxonomy" id="488447"/>
    <lineage>
        <taxon>Bacteria</taxon>
        <taxon>Pseudomonadati</taxon>
        <taxon>Pseudomonadota</taxon>
        <taxon>Betaproteobacteria</taxon>
        <taxon>Burkholderiales</taxon>
        <taxon>Burkholderiaceae</taxon>
        <taxon>Burkholderia</taxon>
        <taxon>Burkholderia cepacia complex</taxon>
    </lineage>
</organism>
<dbReference type="Proteomes" id="UP001220209">
    <property type="component" value="Plasmid unnamed3"/>
</dbReference>
<evidence type="ECO:0000313" key="2">
    <source>
        <dbReference type="Proteomes" id="UP001220209"/>
    </source>
</evidence>
<gene>
    <name evidence="1" type="ORF">LXE91_42680</name>
</gene>
<geneLocation type="plasmid" evidence="1 2">
    <name>unnamed3</name>
</geneLocation>
<dbReference type="EMBL" id="CP090645">
    <property type="protein sequence ID" value="WFN23936.1"/>
    <property type="molecule type" value="Genomic_DNA"/>
</dbReference>
<dbReference type="AlphaFoldDB" id="A0ABD7YGU9"/>
<dbReference type="RefSeq" id="WP_069301925.1">
    <property type="nucleotide sequence ID" value="NZ_CABVQO010000033.1"/>
</dbReference>
<reference evidence="1 2" key="1">
    <citation type="submission" date="2021-12" db="EMBL/GenBank/DDBJ databases">
        <title>Genomic and phenotypic characterization of three Burkholderia contaminans isolates recovered from different sources.</title>
        <authorList>
            <person name="Lopez De Volder A."/>
            <person name="Fan Y."/>
            <person name="Nunvar J."/>
            <person name="Herrera T."/>
            <person name="Timp W."/>
            <person name="Degrossi J."/>
        </authorList>
    </citation>
    <scope>NUCLEOTIDE SEQUENCE [LARGE SCALE GENOMIC DNA]</scope>
    <source>
        <strain evidence="1 2">LMG 23361</strain>
        <plasmid evidence="1 2">unnamed3</plasmid>
    </source>
</reference>
<keyword evidence="1" id="KW-0614">Plasmid</keyword>